<accession>A0A100Y963</accession>
<dbReference type="Pfam" id="PF19374">
    <property type="entry name" value="DUF5949"/>
    <property type="match status" value="1"/>
</dbReference>
<dbReference type="InterPro" id="IPR045993">
    <property type="entry name" value="DUF5949"/>
</dbReference>
<evidence type="ECO:0000313" key="2">
    <source>
        <dbReference type="Proteomes" id="UP000054011"/>
    </source>
</evidence>
<protein>
    <submittedName>
        <fullName evidence="1">Uncharacterized protein</fullName>
    </submittedName>
</protein>
<dbReference type="RefSeq" id="WP_058940870.1">
    <property type="nucleotide sequence ID" value="NZ_LNSV01000007.1"/>
</dbReference>
<organism evidence="1 2">
    <name type="scientific">Streptomyces kanasensis</name>
    <dbReference type="NCBI Taxonomy" id="936756"/>
    <lineage>
        <taxon>Bacteria</taxon>
        <taxon>Bacillati</taxon>
        <taxon>Actinomycetota</taxon>
        <taxon>Actinomycetes</taxon>
        <taxon>Kitasatosporales</taxon>
        <taxon>Streptomycetaceae</taxon>
        <taxon>Streptomyces</taxon>
    </lineage>
</organism>
<dbReference type="OrthoDB" id="4309362at2"/>
<proteinExistence type="predicted"/>
<sequence length="167" mass="18248">MTSSPAVTPDRRHSPLGTLTVIPWCSEPTDDDPGEPMLMVYSLGDGRDGPEAGEEAMRAQLERLGLSIGERLVDLGRDSRIPITLLVEAEQAVLTLPFMKVQCPVPPEWQRAAHTKGQVYLIFAVRPWPEAVPGVEVSEERLRAFVTGDGLLEGSAHCLAPVLRVRT</sequence>
<keyword evidence="2" id="KW-1185">Reference proteome</keyword>
<comment type="caution">
    <text evidence="1">The sequence shown here is derived from an EMBL/GenBank/DDBJ whole genome shotgun (WGS) entry which is preliminary data.</text>
</comment>
<dbReference type="Proteomes" id="UP000054011">
    <property type="component" value="Unassembled WGS sequence"/>
</dbReference>
<dbReference type="AlphaFoldDB" id="A0A100Y963"/>
<evidence type="ECO:0000313" key="1">
    <source>
        <dbReference type="EMBL" id="KUH39894.1"/>
    </source>
</evidence>
<reference evidence="1 2" key="1">
    <citation type="submission" date="2015-11" db="EMBL/GenBank/DDBJ databases">
        <title>Genome-wide analysis reveals the secondary metabolome in Streptomyces kanasensis ZX01.</title>
        <authorList>
            <person name="Zhang G."/>
            <person name="Han L."/>
            <person name="Feng J."/>
            <person name="Zhang X."/>
        </authorList>
    </citation>
    <scope>NUCLEOTIDE SEQUENCE [LARGE SCALE GENOMIC DNA]</scope>
    <source>
        <strain evidence="1 2">ZX01</strain>
    </source>
</reference>
<gene>
    <name evidence="1" type="ORF">ATE80_04890</name>
</gene>
<name>A0A100Y963_9ACTN</name>
<dbReference type="EMBL" id="LNSV01000007">
    <property type="protein sequence ID" value="KUH39894.1"/>
    <property type="molecule type" value="Genomic_DNA"/>
</dbReference>
<dbReference type="STRING" id="936756.ATE80_04890"/>